<accession>A0A0S3S8C2</accession>
<dbReference type="EMBL" id="AP015038">
    <property type="protein sequence ID" value="BAT89076.1"/>
    <property type="molecule type" value="Genomic_DNA"/>
</dbReference>
<dbReference type="Proteomes" id="UP000291084">
    <property type="component" value="Chromosome 5"/>
</dbReference>
<reference evidence="1 2" key="1">
    <citation type="journal article" date="2015" name="Sci. Rep.">
        <title>The power of single molecule real-time sequencing technology in the de novo assembly of a eukaryotic genome.</title>
        <authorList>
            <person name="Sakai H."/>
            <person name="Naito K."/>
            <person name="Ogiso-Tanaka E."/>
            <person name="Takahashi Y."/>
            <person name="Iseki K."/>
            <person name="Muto C."/>
            <person name="Satou K."/>
            <person name="Teruya K."/>
            <person name="Shiroma A."/>
            <person name="Shimoji M."/>
            <person name="Hirano T."/>
            <person name="Itoh T."/>
            <person name="Kaga A."/>
            <person name="Tomooka N."/>
        </authorList>
    </citation>
    <scope>NUCLEOTIDE SEQUENCE [LARGE SCALE GENOMIC DNA]</scope>
    <source>
        <strain evidence="2">cv. Shumari</strain>
    </source>
</reference>
<name>A0A0S3S8C2_PHAAN</name>
<protein>
    <submittedName>
        <fullName evidence="1">Uncharacterized protein</fullName>
    </submittedName>
</protein>
<gene>
    <name evidence="1" type="primary">Vigan.05G275700</name>
    <name evidence="1" type="ORF">VIGAN_05275700</name>
</gene>
<organism evidence="1 2">
    <name type="scientific">Vigna angularis var. angularis</name>
    <dbReference type="NCBI Taxonomy" id="157739"/>
    <lineage>
        <taxon>Eukaryota</taxon>
        <taxon>Viridiplantae</taxon>
        <taxon>Streptophyta</taxon>
        <taxon>Embryophyta</taxon>
        <taxon>Tracheophyta</taxon>
        <taxon>Spermatophyta</taxon>
        <taxon>Magnoliopsida</taxon>
        <taxon>eudicotyledons</taxon>
        <taxon>Gunneridae</taxon>
        <taxon>Pentapetalae</taxon>
        <taxon>rosids</taxon>
        <taxon>fabids</taxon>
        <taxon>Fabales</taxon>
        <taxon>Fabaceae</taxon>
        <taxon>Papilionoideae</taxon>
        <taxon>50 kb inversion clade</taxon>
        <taxon>NPAAA clade</taxon>
        <taxon>indigoferoid/millettioid clade</taxon>
        <taxon>Phaseoleae</taxon>
        <taxon>Vigna</taxon>
    </lineage>
</organism>
<proteinExistence type="predicted"/>
<keyword evidence="2" id="KW-1185">Reference proteome</keyword>
<dbReference type="AlphaFoldDB" id="A0A0S3S8C2"/>
<evidence type="ECO:0000313" key="1">
    <source>
        <dbReference type="EMBL" id="BAT89076.1"/>
    </source>
</evidence>
<sequence>MCKCGSMWQWKAQTPGLSALNLNAVHPYGNITAVFLNGACVKLNFFSSPCLNLPSPYPKTQKSCPCKCQG</sequence>
<evidence type="ECO:0000313" key="2">
    <source>
        <dbReference type="Proteomes" id="UP000291084"/>
    </source>
</evidence>